<comment type="caution">
    <text evidence="3">The sequence shown here is derived from an EMBL/GenBank/DDBJ whole genome shotgun (WGS) entry which is preliminary data.</text>
</comment>
<keyword evidence="1" id="KW-0472">Membrane</keyword>
<evidence type="ECO:0000313" key="4">
    <source>
        <dbReference type="Proteomes" id="UP001222325"/>
    </source>
</evidence>
<feature type="domain" description="DUF6533" evidence="2">
    <location>
        <begin position="57"/>
        <end position="101"/>
    </location>
</feature>
<dbReference type="EMBL" id="JARJCN010000062">
    <property type="protein sequence ID" value="KAJ7079062.1"/>
    <property type="molecule type" value="Genomic_DNA"/>
</dbReference>
<evidence type="ECO:0000313" key="3">
    <source>
        <dbReference type="EMBL" id="KAJ7079062.1"/>
    </source>
</evidence>
<evidence type="ECO:0000259" key="2">
    <source>
        <dbReference type="Pfam" id="PF20151"/>
    </source>
</evidence>
<gene>
    <name evidence="3" type="ORF">B0H15DRAFT_519185</name>
</gene>
<dbReference type="AlphaFoldDB" id="A0AAD6TVN4"/>
<protein>
    <recommendedName>
        <fullName evidence="2">DUF6533 domain-containing protein</fullName>
    </recommendedName>
</protein>
<dbReference type="Proteomes" id="UP001222325">
    <property type="component" value="Unassembled WGS sequence"/>
</dbReference>
<feature type="transmembrane region" description="Helical" evidence="1">
    <location>
        <begin position="98"/>
        <end position="119"/>
    </location>
</feature>
<name>A0AAD6TVN4_9AGAR</name>
<proteinExistence type="predicted"/>
<keyword evidence="4" id="KW-1185">Reference proteome</keyword>
<accession>A0AAD6TVN4</accession>
<sequence length="185" mass="21094">MAGCQSPDNDLNIMIAEYPLSPPHPGPRSGLPSKEVVYMDPSELTAQHFRHLQVTRYFNAAAFVMLIYDHLLTLGAEVDLIWTARLTAAKATFLVVRYMVPCALTFFTNCLDLLILVTLCRWWMSFAIFMGWATLALSNFLILLRLWVVWDRQRKLSFYTLLSFVVAEFLGLVAASLLVWQMKGL</sequence>
<dbReference type="Pfam" id="PF20151">
    <property type="entry name" value="DUF6533"/>
    <property type="match status" value="1"/>
</dbReference>
<feature type="transmembrane region" description="Helical" evidence="1">
    <location>
        <begin position="156"/>
        <end position="180"/>
    </location>
</feature>
<evidence type="ECO:0000256" key="1">
    <source>
        <dbReference type="SAM" id="Phobius"/>
    </source>
</evidence>
<reference evidence="3" key="1">
    <citation type="submission" date="2023-03" db="EMBL/GenBank/DDBJ databases">
        <title>Massive genome expansion in bonnet fungi (Mycena s.s.) driven by repeated elements and novel gene families across ecological guilds.</title>
        <authorList>
            <consortium name="Lawrence Berkeley National Laboratory"/>
            <person name="Harder C.B."/>
            <person name="Miyauchi S."/>
            <person name="Viragh M."/>
            <person name="Kuo A."/>
            <person name="Thoen E."/>
            <person name="Andreopoulos B."/>
            <person name="Lu D."/>
            <person name="Skrede I."/>
            <person name="Drula E."/>
            <person name="Henrissat B."/>
            <person name="Morin E."/>
            <person name="Kohler A."/>
            <person name="Barry K."/>
            <person name="LaButti K."/>
            <person name="Morin E."/>
            <person name="Salamov A."/>
            <person name="Lipzen A."/>
            <person name="Mereny Z."/>
            <person name="Hegedus B."/>
            <person name="Baldrian P."/>
            <person name="Stursova M."/>
            <person name="Weitz H."/>
            <person name="Taylor A."/>
            <person name="Grigoriev I.V."/>
            <person name="Nagy L.G."/>
            <person name="Martin F."/>
            <person name="Kauserud H."/>
        </authorList>
    </citation>
    <scope>NUCLEOTIDE SEQUENCE</scope>
    <source>
        <strain evidence="3">CBHHK173m</strain>
    </source>
</reference>
<keyword evidence="1" id="KW-0812">Transmembrane</keyword>
<organism evidence="3 4">
    <name type="scientific">Mycena belliarum</name>
    <dbReference type="NCBI Taxonomy" id="1033014"/>
    <lineage>
        <taxon>Eukaryota</taxon>
        <taxon>Fungi</taxon>
        <taxon>Dikarya</taxon>
        <taxon>Basidiomycota</taxon>
        <taxon>Agaricomycotina</taxon>
        <taxon>Agaricomycetes</taxon>
        <taxon>Agaricomycetidae</taxon>
        <taxon>Agaricales</taxon>
        <taxon>Marasmiineae</taxon>
        <taxon>Mycenaceae</taxon>
        <taxon>Mycena</taxon>
    </lineage>
</organism>
<keyword evidence="1" id="KW-1133">Transmembrane helix</keyword>
<dbReference type="InterPro" id="IPR045340">
    <property type="entry name" value="DUF6533"/>
</dbReference>
<feature type="transmembrane region" description="Helical" evidence="1">
    <location>
        <begin position="126"/>
        <end position="150"/>
    </location>
</feature>